<accession>A0ABP9GL26</accession>
<name>A0ABP9GL26_9ACTN</name>
<evidence type="ECO:0000256" key="1">
    <source>
        <dbReference type="SAM" id="MobiDB-lite"/>
    </source>
</evidence>
<proteinExistence type="predicted"/>
<keyword evidence="3" id="KW-1185">Reference proteome</keyword>
<organism evidence="2 3">
    <name type="scientific">Streptomonospora halophila</name>
    <dbReference type="NCBI Taxonomy" id="427369"/>
    <lineage>
        <taxon>Bacteria</taxon>
        <taxon>Bacillati</taxon>
        <taxon>Actinomycetota</taxon>
        <taxon>Actinomycetes</taxon>
        <taxon>Streptosporangiales</taxon>
        <taxon>Nocardiopsidaceae</taxon>
        <taxon>Streptomonospora</taxon>
    </lineage>
</organism>
<feature type="region of interest" description="Disordered" evidence="1">
    <location>
        <begin position="1"/>
        <end position="22"/>
    </location>
</feature>
<evidence type="ECO:0000313" key="2">
    <source>
        <dbReference type="EMBL" id="GAA4943432.1"/>
    </source>
</evidence>
<dbReference type="EMBL" id="BAABIK010000014">
    <property type="protein sequence ID" value="GAA4943432.1"/>
    <property type="molecule type" value="Genomic_DNA"/>
</dbReference>
<gene>
    <name evidence="2" type="ORF">GCM10023224_27680</name>
</gene>
<reference evidence="3" key="1">
    <citation type="journal article" date="2019" name="Int. J. Syst. Evol. Microbiol.">
        <title>The Global Catalogue of Microorganisms (GCM) 10K type strain sequencing project: providing services to taxonomists for standard genome sequencing and annotation.</title>
        <authorList>
            <consortium name="The Broad Institute Genomics Platform"/>
            <consortium name="The Broad Institute Genome Sequencing Center for Infectious Disease"/>
            <person name="Wu L."/>
            <person name="Ma J."/>
        </authorList>
    </citation>
    <scope>NUCLEOTIDE SEQUENCE [LARGE SCALE GENOMIC DNA]</scope>
    <source>
        <strain evidence="3">JCM 18123</strain>
    </source>
</reference>
<evidence type="ECO:0000313" key="3">
    <source>
        <dbReference type="Proteomes" id="UP001499993"/>
    </source>
</evidence>
<comment type="caution">
    <text evidence="2">The sequence shown here is derived from an EMBL/GenBank/DDBJ whole genome shotgun (WGS) entry which is preliminary data.</text>
</comment>
<dbReference type="Proteomes" id="UP001499993">
    <property type="component" value="Unassembled WGS sequence"/>
</dbReference>
<sequence length="82" mass="8494">MAVDPAGSDLARFVREDPDGPPMRRTAIVHTIQSVSTVGVPSVPVLLVAQRAAPGPRTSAVCGAAAGRAAAGVQRRRLEWPP</sequence>
<protein>
    <submittedName>
        <fullName evidence="2">Uncharacterized protein</fullName>
    </submittedName>
</protein>